<dbReference type="SUPFAM" id="SSF143422">
    <property type="entry name" value="Transposase IS200-like"/>
    <property type="match status" value="1"/>
</dbReference>
<evidence type="ECO:0000313" key="3">
    <source>
        <dbReference type="Proteomes" id="UP000295334"/>
    </source>
</evidence>
<dbReference type="OrthoDB" id="9797997at2"/>
<dbReference type="AlphaFoldDB" id="A0A4V2NW30"/>
<dbReference type="EMBL" id="SJZI01000019">
    <property type="protein sequence ID" value="TCJ15842.1"/>
    <property type="molecule type" value="Genomic_DNA"/>
</dbReference>
<protein>
    <submittedName>
        <fullName evidence="2">IS200/IS605 family transposase</fullName>
    </submittedName>
</protein>
<dbReference type="Pfam" id="PF01797">
    <property type="entry name" value="Y1_Tnp"/>
    <property type="match status" value="1"/>
</dbReference>
<dbReference type="InterPro" id="IPR036515">
    <property type="entry name" value="Transposase_17_sf"/>
</dbReference>
<dbReference type="Proteomes" id="UP000295334">
    <property type="component" value="Unassembled WGS sequence"/>
</dbReference>
<reference evidence="2 3" key="1">
    <citation type="submission" date="2019-03" db="EMBL/GenBank/DDBJ databases">
        <authorList>
            <person name="Kim M.K.M."/>
        </authorList>
    </citation>
    <scope>NUCLEOTIDE SEQUENCE [LARGE SCALE GENOMIC DNA]</scope>
    <source>
        <strain evidence="2 3">17J68-12</strain>
    </source>
</reference>
<keyword evidence="3" id="KW-1185">Reference proteome</keyword>
<name>A0A4V2NW30_9BACT</name>
<dbReference type="InterPro" id="IPR002686">
    <property type="entry name" value="Transposase_17"/>
</dbReference>
<dbReference type="NCBIfam" id="NF033573">
    <property type="entry name" value="transpos_IS200"/>
    <property type="match status" value="1"/>
</dbReference>
<dbReference type="GO" id="GO:0006313">
    <property type="term" value="P:DNA transposition"/>
    <property type="evidence" value="ECO:0007669"/>
    <property type="project" value="InterPro"/>
</dbReference>
<sequence>MATTARLPSFGENTMANTLRQSAVHAVFAPKYRQALIQPSFREPLERYMTGTLSGMGHQPIAIYAMPDHVHLLFAITMNMAPQRIMHALKGGSSKWINEQEFLQHTFRWQRGYGWFHVGGRALDTVVNYIRRQPEHHRQKPFLREYTELLNENGVAYDPEYLFLEPE</sequence>
<dbReference type="SMART" id="SM01321">
    <property type="entry name" value="Y1_Tnp"/>
    <property type="match status" value="1"/>
</dbReference>
<dbReference type="GO" id="GO:0004803">
    <property type="term" value="F:transposase activity"/>
    <property type="evidence" value="ECO:0007669"/>
    <property type="project" value="InterPro"/>
</dbReference>
<proteinExistence type="predicted"/>
<gene>
    <name evidence="2" type="primary">tnpA</name>
    <name evidence="2" type="ORF">EPD60_07740</name>
</gene>
<comment type="caution">
    <text evidence="2">The sequence shown here is derived from an EMBL/GenBank/DDBJ whole genome shotgun (WGS) entry which is preliminary data.</text>
</comment>
<dbReference type="PANTHER" id="PTHR33360:SF2">
    <property type="entry name" value="TRANSPOSASE FOR INSERTION SEQUENCE ELEMENT IS200"/>
    <property type="match status" value="1"/>
</dbReference>
<dbReference type="PANTHER" id="PTHR33360">
    <property type="entry name" value="TRANSPOSASE FOR INSERTION SEQUENCE ELEMENT IS200"/>
    <property type="match status" value="1"/>
</dbReference>
<dbReference type="GO" id="GO:0003677">
    <property type="term" value="F:DNA binding"/>
    <property type="evidence" value="ECO:0007669"/>
    <property type="project" value="InterPro"/>
</dbReference>
<accession>A0A4V2NW30</accession>
<evidence type="ECO:0000313" key="2">
    <source>
        <dbReference type="EMBL" id="TCJ15842.1"/>
    </source>
</evidence>
<dbReference type="Gene3D" id="3.30.70.1290">
    <property type="entry name" value="Transposase IS200-like"/>
    <property type="match status" value="1"/>
</dbReference>
<evidence type="ECO:0000259" key="1">
    <source>
        <dbReference type="SMART" id="SM01321"/>
    </source>
</evidence>
<feature type="domain" description="Transposase IS200-like" evidence="1">
    <location>
        <begin position="19"/>
        <end position="133"/>
    </location>
</feature>
<organism evidence="2 3">
    <name type="scientific">Flaviaesturariibacter flavus</name>
    <dbReference type="NCBI Taxonomy" id="2502780"/>
    <lineage>
        <taxon>Bacteria</taxon>
        <taxon>Pseudomonadati</taxon>
        <taxon>Bacteroidota</taxon>
        <taxon>Chitinophagia</taxon>
        <taxon>Chitinophagales</taxon>
        <taxon>Chitinophagaceae</taxon>
        <taxon>Flaviaestuariibacter</taxon>
    </lineage>
</organism>